<keyword evidence="3" id="KW-1185">Reference proteome</keyword>
<reference evidence="2 3" key="1">
    <citation type="submission" date="2020-02" db="EMBL/GenBank/DDBJ databases">
        <title>Complete genome sequence of Flavobacteriaceae bacterium.</title>
        <authorList>
            <person name="Kim S.-J."/>
            <person name="Kim Y.-S."/>
            <person name="Kim K.-H."/>
        </authorList>
    </citation>
    <scope>NUCLEOTIDE SEQUENCE [LARGE SCALE GENOMIC DNA]</scope>
    <source>
        <strain evidence="2 3">RR4-40</strain>
    </source>
</reference>
<proteinExistence type="predicted"/>
<gene>
    <name evidence="2" type="ORF">G5B37_03720</name>
</gene>
<sequence length="139" mass="16330">MKFHKPLFSILIISIQLILSVISYINFIAWEKANPEFVEHINRIFHGDTLFMFVLIIGIYEMITKTGLWKKFIRVFLICIVLGTQFSESIPIDDFYYGVYNTAWFTSVLAFVLILIKFGKYRISRMTDKKSNNTQKASR</sequence>
<keyword evidence="1" id="KW-0812">Transmembrane</keyword>
<dbReference type="RefSeq" id="WP_164678731.1">
    <property type="nucleotide sequence ID" value="NZ_CP049057.1"/>
</dbReference>
<evidence type="ECO:0000313" key="3">
    <source>
        <dbReference type="Proteomes" id="UP000505306"/>
    </source>
</evidence>
<dbReference type="KEGG" id="mgel:G5B37_03720"/>
<feature type="transmembrane region" description="Helical" evidence="1">
    <location>
        <begin position="98"/>
        <end position="116"/>
    </location>
</feature>
<dbReference type="Proteomes" id="UP000505306">
    <property type="component" value="Chromosome"/>
</dbReference>
<accession>A0A6G6GJM5</accession>
<evidence type="ECO:0000256" key="1">
    <source>
        <dbReference type="SAM" id="Phobius"/>
    </source>
</evidence>
<feature type="transmembrane region" description="Helical" evidence="1">
    <location>
        <begin position="72"/>
        <end position="92"/>
    </location>
</feature>
<keyword evidence="1" id="KW-0472">Membrane</keyword>
<name>A0A6G6GJM5_9FLAO</name>
<keyword evidence="1" id="KW-1133">Transmembrane helix</keyword>
<feature type="transmembrane region" description="Helical" evidence="1">
    <location>
        <begin position="7"/>
        <end position="29"/>
    </location>
</feature>
<protein>
    <submittedName>
        <fullName evidence="2">Uncharacterized protein</fullName>
    </submittedName>
</protein>
<organism evidence="2 3">
    <name type="scientific">Rasiella rasia</name>
    <dbReference type="NCBI Taxonomy" id="2744027"/>
    <lineage>
        <taxon>Bacteria</taxon>
        <taxon>Pseudomonadati</taxon>
        <taxon>Bacteroidota</taxon>
        <taxon>Flavobacteriia</taxon>
        <taxon>Flavobacteriales</taxon>
        <taxon>Flavobacteriaceae</taxon>
        <taxon>Rasiella</taxon>
    </lineage>
</organism>
<evidence type="ECO:0000313" key="2">
    <source>
        <dbReference type="EMBL" id="QIE58700.1"/>
    </source>
</evidence>
<dbReference type="EMBL" id="CP049057">
    <property type="protein sequence ID" value="QIE58700.1"/>
    <property type="molecule type" value="Genomic_DNA"/>
</dbReference>
<dbReference type="AlphaFoldDB" id="A0A6G6GJM5"/>
<feature type="transmembrane region" description="Helical" evidence="1">
    <location>
        <begin position="41"/>
        <end position="60"/>
    </location>
</feature>